<accession>U2HPX6</accession>
<dbReference type="RefSeq" id="WP_021072072.1">
    <property type="nucleotide sequence ID" value="NZ_ATDL01000022.1"/>
</dbReference>
<evidence type="ECO:0000256" key="1">
    <source>
        <dbReference type="SAM" id="Coils"/>
    </source>
</evidence>
<dbReference type="EMBL" id="ATDL01000022">
    <property type="protein sequence ID" value="ERJ57340.1"/>
    <property type="molecule type" value="Genomic_DNA"/>
</dbReference>
<evidence type="ECO:0008006" key="5">
    <source>
        <dbReference type="Google" id="ProtNLM"/>
    </source>
</evidence>
<keyword evidence="1" id="KW-0175">Coiled coil</keyword>
<dbReference type="PATRIC" id="fig|1346330.5.peg.4070"/>
<dbReference type="Proteomes" id="UP000016584">
    <property type="component" value="Unassembled WGS sequence"/>
</dbReference>
<dbReference type="AlphaFoldDB" id="U2HPX6"/>
<evidence type="ECO:0000313" key="4">
    <source>
        <dbReference type="Proteomes" id="UP000016584"/>
    </source>
</evidence>
<feature type="transmembrane region" description="Helical" evidence="2">
    <location>
        <begin position="111"/>
        <end position="130"/>
    </location>
</feature>
<protein>
    <recommendedName>
        <fullName evidence="5">HTH LytTR-type domain-containing protein</fullName>
    </recommendedName>
</protein>
<feature type="coiled-coil region" evidence="1">
    <location>
        <begin position="195"/>
        <end position="229"/>
    </location>
</feature>
<feature type="transmembrane region" description="Helical" evidence="2">
    <location>
        <begin position="142"/>
        <end position="164"/>
    </location>
</feature>
<feature type="transmembrane region" description="Helical" evidence="2">
    <location>
        <begin position="70"/>
        <end position="91"/>
    </location>
</feature>
<gene>
    <name evidence="3" type="ORF">M472_01035</name>
</gene>
<name>U2HPX6_9SPHI</name>
<evidence type="ECO:0000256" key="2">
    <source>
        <dbReference type="SAM" id="Phobius"/>
    </source>
</evidence>
<feature type="transmembrane region" description="Helical" evidence="2">
    <location>
        <begin position="21"/>
        <end position="50"/>
    </location>
</feature>
<organism evidence="3 4">
    <name type="scientific">Sphingobacterium paucimobilis HER1398</name>
    <dbReference type="NCBI Taxonomy" id="1346330"/>
    <lineage>
        <taxon>Bacteria</taxon>
        <taxon>Pseudomonadati</taxon>
        <taxon>Bacteroidota</taxon>
        <taxon>Sphingobacteriia</taxon>
        <taxon>Sphingobacteriales</taxon>
        <taxon>Sphingobacteriaceae</taxon>
        <taxon>Sphingobacterium</taxon>
    </lineage>
</organism>
<sequence>MKKNLLSRVDRLSLPPRLKRIVVSVLRFVLSPYYGWRIGALWPFFLGYAYALFPFEDMSVRYILRPAVRATAVEAMLIIAAIIGWVMLVSYTLDRRYDWHKKLSRRLVLQVWQGVMIPFALLLLYLWLAYGAEMMMTEYMHFVYALFVIFLVILNRQGYIVYLLNKIATHKKKIDTLTEELSLAHGQTQEAVTELRLAMERMHGLEEQLRIAQLENEKLHKEAEGLRERELTLVAELADKTAQLEIKLSQEPQRIYELCTPGKESRFFTQQEISRFQIVDRQNKKPIIYLILNTKEKILIPESSLTELAGIYTDMIHVGRNLLVGAHTLTGLSPETNGRNILKVDFQDEPIRVSMNRWKGISAKVTKALAERNKGI</sequence>
<keyword evidence="2" id="KW-0472">Membrane</keyword>
<reference evidence="3 4" key="1">
    <citation type="journal article" date="2013" name="Genome Announc.">
        <title>The Draft Genome Sequence of Sphingomonas paucimobilis Strain HER1398 (Proteobacteria), Host to the Giant PAU Phage, Indicates That It Is a Member of the Genus Sphingobacterium (Bacteroidetes).</title>
        <authorList>
            <person name="White R.A.III."/>
            <person name="Suttle C.A."/>
        </authorList>
    </citation>
    <scope>NUCLEOTIDE SEQUENCE [LARGE SCALE GENOMIC DNA]</scope>
    <source>
        <strain evidence="3 4">HER1398</strain>
    </source>
</reference>
<keyword evidence="4" id="KW-1185">Reference proteome</keyword>
<keyword evidence="2" id="KW-1133">Transmembrane helix</keyword>
<proteinExistence type="predicted"/>
<comment type="caution">
    <text evidence="3">The sequence shown here is derived from an EMBL/GenBank/DDBJ whole genome shotgun (WGS) entry which is preliminary data.</text>
</comment>
<evidence type="ECO:0000313" key="3">
    <source>
        <dbReference type="EMBL" id="ERJ57340.1"/>
    </source>
</evidence>
<dbReference type="OrthoDB" id="9787344at2"/>
<keyword evidence="2" id="KW-0812">Transmembrane</keyword>